<feature type="domain" description="DUF11" evidence="3">
    <location>
        <begin position="325"/>
        <end position="426"/>
    </location>
</feature>
<evidence type="ECO:0000313" key="5">
    <source>
        <dbReference type="Proteomes" id="UP001161325"/>
    </source>
</evidence>
<dbReference type="PANTHER" id="PTHR34819:SF3">
    <property type="entry name" value="CELL SURFACE PROTEIN"/>
    <property type="match status" value="1"/>
</dbReference>
<reference evidence="4" key="1">
    <citation type="submission" date="2022-08" db="EMBL/GenBank/DDBJ databases">
        <title>Draft genome sequencing of Roseisolibacter agri AW1220.</title>
        <authorList>
            <person name="Tobiishi Y."/>
            <person name="Tonouchi A."/>
        </authorList>
    </citation>
    <scope>NUCLEOTIDE SEQUENCE</scope>
    <source>
        <strain evidence="4">AW1220</strain>
    </source>
</reference>
<keyword evidence="2" id="KW-0732">Signal</keyword>
<dbReference type="InterPro" id="IPR013783">
    <property type="entry name" value="Ig-like_fold"/>
</dbReference>
<feature type="region of interest" description="Disordered" evidence="1">
    <location>
        <begin position="1334"/>
        <end position="1357"/>
    </location>
</feature>
<dbReference type="Pfam" id="PF01345">
    <property type="entry name" value="DUF11"/>
    <property type="match status" value="8"/>
</dbReference>
<keyword evidence="5" id="KW-1185">Reference proteome</keyword>
<feature type="compositionally biased region" description="Polar residues" evidence="1">
    <location>
        <begin position="1685"/>
        <end position="1699"/>
    </location>
</feature>
<comment type="caution">
    <text evidence="4">The sequence shown here is derived from an EMBL/GenBank/DDBJ whole genome shotgun (WGS) entry which is preliminary data.</text>
</comment>
<feature type="domain" description="DUF11" evidence="3">
    <location>
        <begin position="1185"/>
        <end position="1284"/>
    </location>
</feature>
<dbReference type="InterPro" id="IPR047589">
    <property type="entry name" value="DUF11_rpt"/>
</dbReference>
<feature type="region of interest" description="Disordered" evidence="1">
    <location>
        <begin position="1668"/>
        <end position="1699"/>
    </location>
</feature>
<evidence type="ECO:0000256" key="1">
    <source>
        <dbReference type="SAM" id="MobiDB-lite"/>
    </source>
</evidence>
<dbReference type="PROSITE" id="PS51257">
    <property type="entry name" value="PROKAR_LIPOPROTEIN"/>
    <property type="match status" value="1"/>
</dbReference>
<proteinExistence type="predicted"/>
<evidence type="ECO:0000256" key="2">
    <source>
        <dbReference type="SAM" id="SignalP"/>
    </source>
</evidence>
<evidence type="ECO:0000313" key="4">
    <source>
        <dbReference type="EMBL" id="GLC24098.1"/>
    </source>
</evidence>
<dbReference type="PANTHER" id="PTHR34819">
    <property type="entry name" value="LARGE CYSTEINE-RICH PERIPLASMIC PROTEIN OMCB"/>
    <property type="match status" value="1"/>
</dbReference>
<dbReference type="InterPro" id="IPR051172">
    <property type="entry name" value="Chlamydia_OmcB"/>
</dbReference>
<dbReference type="Gene3D" id="2.60.40.10">
    <property type="entry name" value="Immunoglobulins"/>
    <property type="match status" value="1"/>
</dbReference>
<dbReference type="InterPro" id="IPR001434">
    <property type="entry name" value="OmcB-like_DUF11"/>
</dbReference>
<feature type="domain" description="DUF11" evidence="3">
    <location>
        <begin position="815"/>
        <end position="924"/>
    </location>
</feature>
<organism evidence="4 5">
    <name type="scientific">Roseisolibacter agri</name>
    <dbReference type="NCBI Taxonomy" id="2014610"/>
    <lineage>
        <taxon>Bacteria</taxon>
        <taxon>Pseudomonadati</taxon>
        <taxon>Gemmatimonadota</taxon>
        <taxon>Gemmatimonadia</taxon>
        <taxon>Gemmatimonadales</taxon>
        <taxon>Gemmatimonadaceae</taxon>
        <taxon>Roseisolibacter</taxon>
    </lineage>
</organism>
<accession>A0AA37QE62</accession>
<dbReference type="EMBL" id="BRXS01000001">
    <property type="protein sequence ID" value="GLC24098.1"/>
    <property type="molecule type" value="Genomic_DNA"/>
</dbReference>
<feature type="chain" id="PRO_5041334392" description="DUF11 domain-containing protein" evidence="2">
    <location>
        <begin position="22"/>
        <end position="1699"/>
    </location>
</feature>
<sequence length="1699" mass="170824">MSRTTVAARSIAALASLALLAACGDRSGPAPLEPRDAPAFVSAGSQSSDWQQCANNGRNDAIPCEWINSVLNPGKATYREGELIPFRFAIHVVDIQGKKQVAPDTNTVRKVTFTYGFNKATNGNYDFIGKFNQTEGVRANLCSADFSPVNNVYCAPGTPAGTLLPTYGQPSPPYTDQSSPAVAARHTTISIGKTVFLSGLTGNLTALRPALDSALTRYLAKGGKLEIDVFGGVGVGVDNVTYNVGGSDVTATMTVRFRARQKDVLMAFGAHFARLQDWQLVGYGGGAGQSGSPFHIKVDSIDGTGVGALGNNVSGGVVVPQANVTLGKSVSDDTISVGEAFSWTIRATNSGDGDAANVQIVDTLPVITGYTFSTPSAGCAIASGILTCGPLTVAAGTFREFTVSASFTGTVTPATSCGSFPNTARLGGTGGASPTITLTVQCPNLNLVKVAGDTAVSAGNPISFVLTLNNLGPGIAIGATLKDTLPTGGGIVWSVDTEHSDTTCAISGNVLSCSFGDLAASGTGASRSVRVTSPTTSASCQAYPNRGWGRASNHAAVQASDTTTVLCPSIDITKVADSASVSAGSQIGFRMVVTNNGQGTATGVTLTDVLPTNSGLNWSLSPTVSGCTIASGTLTCSFGDLAPAATRTVHLVSPTDSSSCGTVSNKGKVTTTNNGADSATASIAVNCPDLRVTKSAGQDPVSAGMSLEFTIQVRNAATTGSATGVTLNDPLPGGSGVSWSISPAVSGCGITGSAPTQTLACTLGTLAPGASVSVRIVSSTTAASCKTYPNTATADATNHAAVQASDTITVQCPSLDLTKTADSTPVSAGSQIGFTLTVTNAVGAGTATAVVLTDTLPTNTGLGWSISPTNAACGIANGVLTCNFGSLLAGGSASVHVISSTAFASCGTVSNKGRVATGNNGTDSASASVTVQCPNVTLTKTADSTTVSAGSPIGFTITVSNAGPGVAKGVSLNDALPGGSGVSWSISPSVSGCGITGNAPTQTLNCTFGDLAASGAGATRSVHVSSSTTSASCKAYENVATATSTNHASLEARDTTTVLCPSLDLTKVADSTNVSAGNQIGFRLVVKNTGAGTATGVTVKDTLPTNSGLGWSVDAAGSTTGCAIAGGILTCNFGTLGPSDSARVHVTSGTAFASCGTVNNRGWATTSNNGTDSASASLTVRCPNLTIQKTPDTTGDPGYLVNPGDSARFTIKVKNTGTGAALNTVLTDTLPAGLTWSDDRTQCPSPIPSITVGGVSRQLLTCNIGTLAASDSFVVKVAALVPTNFLLPPTSSAVPALEIDGNLTSNGGPDWATLPDTLLKCTTPKLNCNIDTPTGPADSSFGQGTKEDTPVPSVVSGSIPNNKADLQRFYLTTRRVLVGGVVHDVLYLAWERVQQPSGTTNMDFELNQLTTLSANGVTPTRKAGDVLVKYDLSKGGGTLALGVHRWVETGNPATVCQASNTVPCWGKVDSLVAPTGTGASNTPAIGQVQDPIAPGSRMLDTLTFGEAAIDLQGAGIFQAGTCLVFGRAYLKSRSSDAFTSEIKDFIAPIPIDVENCPDRFINNQAWVKASNFSPAAGISDTARIRISAQATASLPTTRTGELAVARRLGGGAGPAAVASAVTAVAAVTLGGPDPAAYPVVAHRATGVEAVLGSADEAWPVRAASVRHGGRGVERSTEATGAVVPASTTSSPAEGTATDT</sequence>
<dbReference type="NCBIfam" id="TIGR01451">
    <property type="entry name" value="B_ant_repeat"/>
    <property type="match status" value="8"/>
</dbReference>
<feature type="domain" description="DUF11" evidence="3">
    <location>
        <begin position="1063"/>
        <end position="1173"/>
    </location>
</feature>
<feature type="domain" description="DUF11" evidence="3">
    <location>
        <begin position="570"/>
        <end position="678"/>
    </location>
</feature>
<protein>
    <recommendedName>
        <fullName evidence="3">DUF11 domain-containing protein</fullName>
    </recommendedName>
</protein>
<name>A0AA37QE62_9BACT</name>
<feature type="signal peptide" evidence="2">
    <location>
        <begin position="1"/>
        <end position="21"/>
    </location>
</feature>
<gene>
    <name evidence="4" type="ORF">rosag_06110</name>
</gene>
<evidence type="ECO:0000259" key="3">
    <source>
        <dbReference type="Pfam" id="PF01345"/>
    </source>
</evidence>
<feature type="domain" description="DUF11" evidence="3">
    <location>
        <begin position="689"/>
        <end position="799"/>
    </location>
</feature>
<dbReference type="RefSeq" id="WP_284348545.1">
    <property type="nucleotide sequence ID" value="NZ_BRXS01000001.1"/>
</dbReference>
<feature type="domain" description="DUF11" evidence="3">
    <location>
        <begin position="936"/>
        <end position="1046"/>
    </location>
</feature>
<feature type="domain" description="DUF11" evidence="3">
    <location>
        <begin position="445"/>
        <end position="559"/>
    </location>
</feature>
<dbReference type="Proteomes" id="UP001161325">
    <property type="component" value="Unassembled WGS sequence"/>
</dbReference>